<reference evidence="3" key="2">
    <citation type="submission" date="2023-01" db="EMBL/GenBank/DDBJ databases">
        <authorList>
            <person name="Sun Q."/>
            <person name="Evtushenko L."/>
        </authorList>
    </citation>
    <scope>NUCLEOTIDE SEQUENCE</scope>
    <source>
        <strain evidence="3">VKM Ac-1069</strain>
    </source>
</reference>
<feature type="transmembrane region" description="Helical" evidence="1">
    <location>
        <begin position="12"/>
        <end position="31"/>
    </location>
</feature>
<organism evidence="3 4">
    <name type="scientific">Pseudonocardia halophobica</name>
    <dbReference type="NCBI Taxonomy" id="29401"/>
    <lineage>
        <taxon>Bacteria</taxon>
        <taxon>Bacillati</taxon>
        <taxon>Actinomycetota</taxon>
        <taxon>Actinomycetes</taxon>
        <taxon>Pseudonocardiales</taxon>
        <taxon>Pseudonocardiaceae</taxon>
        <taxon>Pseudonocardia</taxon>
    </lineage>
</organism>
<gene>
    <name evidence="3" type="ORF">GCM10017577_16120</name>
</gene>
<sequence length="190" mass="19265">MLANRFTRGPVTWSGLEFAATAALLTIIFSTCLAERGLAAALLLVPLATLGMAAALVDARELRLPDPLICSLAAVTIPTIVLAQSVLGVDTHALAPVVLGALALSTALQIVIPRGWGWGDAKLLPILACWTGLLGLSTTLAAAAYAAVCIAVLAIWRGLTASPTATFPYGPALVGAALFASAIANRTGPA</sequence>
<evidence type="ECO:0000313" key="4">
    <source>
        <dbReference type="Proteomes" id="UP001143463"/>
    </source>
</evidence>
<proteinExistence type="predicted"/>
<evidence type="ECO:0000256" key="1">
    <source>
        <dbReference type="SAM" id="Phobius"/>
    </source>
</evidence>
<keyword evidence="1" id="KW-0812">Transmembrane</keyword>
<comment type="caution">
    <text evidence="3">The sequence shown here is derived from an EMBL/GenBank/DDBJ whole genome shotgun (WGS) entry which is preliminary data.</text>
</comment>
<dbReference type="AlphaFoldDB" id="A0A9W6KYJ4"/>
<dbReference type="Proteomes" id="UP001143463">
    <property type="component" value="Unassembled WGS sequence"/>
</dbReference>
<feature type="transmembrane region" description="Helical" evidence="1">
    <location>
        <begin position="124"/>
        <end position="155"/>
    </location>
</feature>
<feature type="transmembrane region" description="Helical" evidence="1">
    <location>
        <begin position="93"/>
        <end position="112"/>
    </location>
</feature>
<reference evidence="3" key="1">
    <citation type="journal article" date="2014" name="Int. J. Syst. Evol. Microbiol.">
        <title>Complete genome sequence of Corynebacterium casei LMG S-19264T (=DSM 44701T), isolated from a smear-ripened cheese.</title>
        <authorList>
            <consortium name="US DOE Joint Genome Institute (JGI-PGF)"/>
            <person name="Walter F."/>
            <person name="Albersmeier A."/>
            <person name="Kalinowski J."/>
            <person name="Ruckert C."/>
        </authorList>
    </citation>
    <scope>NUCLEOTIDE SEQUENCE</scope>
    <source>
        <strain evidence="3">VKM Ac-1069</strain>
    </source>
</reference>
<dbReference type="InterPro" id="IPR000045">
    <property type="entry name" value="Prepilin_IV_endopep_pep"/>
</dbReference>
<keyword evidence="4" id="KW-1185">Reference proteome</keyword>
<dbReference type="Gene3D" id="1.20.120.1220">
    <property type="match status" value="1"/>
</dbReference>
<dbReference type="Pfam" id="PF01478">
    <property type="entry name" value="Peptidase_A24"/>
    <property type="match status" value="1"/>
</dbReference>
<name>A0A9W6KYJ4_9PSEU</name>
<dbReference type="EMBL" id="BSFQ01000005">
    <property type="protein sequence ID" value="GLL10472.1"/>
    <property type="molecule type" value="Genomic_DNA"/>
</dbReference>
<evidence type="ECO:0000259" key="2">
    <source>
        <dbReference type="Pfam" id="PF01478"/>
    </source>
</evidence>
<feature type="transmembrane region" description="Helical" evidence="1">
    <location>
        <begin position="68"/>
        <end position="87"/>
    </location>
</feature>
<dbReference type="GO" id="GO:0016020">
    <property type="term" value="C:membrane"/>
    <property type="evidence" value="ECO:0007669"/>
    <property type="project" value="InterPro"/>
</dbReference>
<accession>A0A9W6KYJ4</accession>
<feature type="transmembrane region" description="Helical" evidence="1">
    <location>
        <begin position="37"/>
        <end position="56"/>
    </location>
</feature>
<protein>
    <recommendedName>
        <fullName evidence="2">Prepilin type IV endopeptidase peptidase domain-containing protein</fullName>
    </recommendedName>
</protein>
<feature type="transmembrane region" description="Helical" evidence="1">
    <location>
        <begin position="167"/>
        <end position="184"/>
    </location>
</feature>
<keyword evidence="1" id="KW-1133">Transmembrane helix</keyword>
<dbReference type="GO" id="GO:0004190">
    <property type="term" value="F:aspartic-type endopeptidase activity"/>
    <property type="evidence" value="ECO:0007669"/>
    <property type="project" value="InterPro"/>
</dbReference>
<feature type="domain" description="Prepilin type IV endopeptidase peptidase" evidence="2">
    <location>
        <begin position="49"/>
        <end position="151"/>
    </location>
</feature>
<keyword evidence="1" id="KW-0472">Membrane</keyword>
<evidence type="ECO:0000313" key="3">
    <source>
        <dbReference type="EMBL" id="GLL10472.1"/>
    </source>
</evidence>